<sequence>MSFPRRILFALVLLLLAACARDRADAAPVAGNADGTPAAPLGAVASGVYPDLFADAGYDAEEIEARVADAFEQLFHGDPEEQALYYEAGRNDDGPLAYILDVNNDDVRSEGMSYGMMIAVQMDRKREFDAIWNWAMTHMHHDDPAHPAHGYFAWSVKTDGTPIDEMPAPDGEEYFITALYFASARWGDGEGIHDYRAQADRLLHDVLHRQPITGPTSRGTMTATNLFDHDAKMVRFTPDVVNAAHTDASYHLPAFYEIWARVGPEADRAFWREAAQVSRDYFVAAAHPRTALTPDYGNFDGTPWAASWRPDSADFRYDAWRSAMNWSMDWSWWRADPRQVELSNRLQAFFEAQGMQGYASLYTLDGKPLGGGQTTGLVAMNAVAGLAADHPRRLAFVRALWERPVPTGHHRYYDGMLHLMALLHASGRYRAWLPTGAEG</sequence>
<evidence type="ECO:0000256" key="6">
    <source>
        <dbReference type="ARBA" id="ARBA00023295"/>
    </source>
</evidence>
<dbReference type="Pfam" id="PF01270">
    <property type="entry name" value="Glyco_hydro_8"/>
    <property type="match status" value="1"/>
</dbReference>
<dbReference type="SUPFAM" id="SSF48208">
    <property type="entry name" value="Six-hairpin glycosidases"/>
    <property type="match status" value="1"/>
</dbReference>
<keyword evidence="5" id="KW-0136">Cellulose degradation</keyword>
<dbReference type="GO" id="GO:0030245">
    <property type="term" value="P:cellulose catabolic process"/>
    <property type="evidence" value="ECO:0007669"/>
    <property type="project" value="UniProtKB-KW"/>
</dbReference>
<evidence type="ECO:0000256" key="7">
    <source>
        <dbReference type="ARBA" id="ARBA00023326"/>
    </source>
</evidence>
<evidence type="ECO:0000256" key="1">
    <source>
        <dbReference type="ARBA" id="ARBA00000966"/>
    </source>
</evidence>
<keyword evidence="10" id="KW-1185">Reference proteome</keyword>
<comment type="catalytic activity">
    <reaction evidence="1">
        <text>Endohydrolysis of (1-&gt;4)-beta-D-glucosidic linkages in cellulose, lichenin and cereal beta-D-glucans.</text>
        <dbReference type="EC" id="3.2.1.4"/>
    </reaction>
</comment>
<evidence type="ECO:0000256" key="4">
    <source>
        <dbReference type="ARBA" id="ARBA00022801"/>
    </source>
</evidence>
<evidence type="ECO:0000256" key="3">
    <source>
        <dbReference type="ARBA" id="ARBA00012601"/>
    </source>
</evidence>
<evidence type="ECO:0000313" key="9">
    <source>
        <dbReference type="EMBL" id="TYT24974.1"/>
    </source>
</evidence>
<proteinExistence type="inferred from homology"/>
<protein>
    <recommendedName>
        <fullName evidence="3">cellulase</fullName>
        <ecNumber evidence="3">3.2.1.4</ecNumber>
    </recommendedName>
</protein>
<dbReference type="Proteomes" id="UP000324973">
    <property type="component" value="Unassembled WGS sequence"/>
</dbReference>
<dbReference type="OrthoDB" id="9766708at2"/>
<dbReference type="EMBL" id="VTFT01000001">
    <property type="protein sequence ID" value="TYT24974.1"/>
    <property type="molecule type" value="Genomic_DNA"/>
</dbReference>
<keyword evidence="7" id="KW-0624">Polysaccharide degradation</keyword>
<evidence type="ECO:0000256" key="5">
    <source>
        <dbReference type="ARBA" id="ARBA00023001"/>
    </source>
</evidence>
<dbReference type="InterPro" id="IPR008928">
    <property type="entry name" value="6-hairpin_glycosidase_sf"/>
</dbReference>
<comment type="caution">
    <text evidence="9">The sequence shown here is derived from an EMBL/GenBank/DDBJ whole genome shotgun (WGS) entry which is preliminary data.</text>
</comment>
<evidence type="ECO:0000256" key="8">
    <source>
        <dbReference type="SAM" id="SignalP"/>
    </source>
</evidence>
<keyword evidence="8" id="KW-0732">Signal</keyword>
<comment type="similarity">
    <text evidence="2">Belongs to the glycosyl hydrolase 8 (cellulase D) family.</text>
</comment>
<feature type="signal peptide" evidence="8">
    <location>
        <begin position="1"/>
        <end position="26"/>
    </location>
</feature>
<organism evidence="9 10">
    <name type="scientific">Luteimonas viscosa</name>
    <dbReference type="NCBI Taxonomy" id="1132694"/>
    <lineage>
        <taxon>Bacteria</taxon>
        <taxon>Pseudomonadati</taxon>
        <taxon>Pseudomonadota</taxon>
        <taxon>Gammaproteobacteria</taxon>
        <taxon>Lysobacterales</taxon>
        <taxon>Lysobacteraceae</taxon>
        <taxon>Luteimonas</taxon>
    </lineage>
</organism>
<dbReference type="EC" id="3.2.1.4" evidence="3"/>
<dbReference type="AlphaFoldDB" id="A0A5D4XLF4"/>
<keyword evidence="6" id="KW-0326">Glycosidase</keyword>
<evidence type="ECO:0000256" key="2">
    <source>
        <dbReference type="ARBA" id="ARBA00009209"/>
    </source>
</evidence>
<dbReference type="PRINTS" id="PR00735">
    <property type="entry name" value="GLHYDRLASE8"/>
</dbReference>
<accession>A0A5D4XLF4</accession>
<feature type="chain" id="PRO_5022845607" description="cellulase" evidence="8">
    <location>
        <begin position="27"/>
        <end position="439"/>
    </location>
</feature>
<evidence type="ECO:0000313" key="10">
    <source>
        <dbReference type="Proteomes" id="UP000324973"/>
    </source>
</evidence>
<keyword evidence="7" id="KW-0119">Carbohydrate metabolism</keyword>
<gene>
    <name evidence="9" type="ORF">FZO89_01025</name>
</gene>
<name>A0A5D4XLF4_9GAMM</name>
<dbReference type="PROSITE" id="PS51257">
    <property type="entry name" value="PROKAR_LIPOPROTEIN"/>
    <property type="match status" value="1"/>
</dbReference>
<dbReference type="InterPro" id="IPR012341">
    <property type="entry name" value="6hp_glycosidase-like_sf"/>
</dbReference>
<keyword evidence="4 9" id="KW-0378">Hydrolase</keyword>
<dbReference type="Gene3D" id="1.50.10.10">
    <property type="match status" value="1"/>
</dbReference>
<reference evidence="9 10" key="1">
    <citation type="submission" date="2019-08" db="EMBL/GenBank/DDBJ databases">
        <title>Luteimonas viscosus sp. nov., isolated from soil of a sunflower field.</title>
        <authorList>
            <person name="Jianli Z."/>
            <person name="Ying Z."/>
        </authorList>
    </citation>
    <scope>NUCLEOTIDE SEQUENCE [LARGE SCALE GENOMIC DNA]</scope>
    <source>
        <strain evidence="9 10">XBU10</strain>
    </source>
</reference>
<dbReference type="GO" id="GO:0008810">
    <property type="term" value="F:cellulase activity"/>
    <property type="evidence" value="ECO:0007669"/>
    <property type="project" value="UniProtKB-EC"/>
</dbReference>
<dbReference type="InterPro" id="IPR002037">
    <property type="entry name" value="Glyco_hydro_8"/>
</dbReference>
<dbReference type="RefSeq" id="WP_149101524.1">
    <property type="nucleotide sequence ID" value="NZ_VTFT01000001.1"/>
</dbReference>